<accession>A0A138ZXA8</accession>
<keyword evidence="2" id="KW-1185">Reference proteome</keyword>
<dbReference type="AlphaFoldDB" id="A0A138ZXA8"/>
<evidence type="ECO:0000313" key="1">
    <source>
        <dbReference type="EMBL" id="KXS09130.1"/>
    </source>
</evidence>
<protein>
    <submittedName>
        <fullName evidence="1">Uncharacterized protein</fullName>
    </submittedName>
</protein>
<sequence length="77" mass="8674">MQKQGAGISLSDYVALHTMIYNYCFSSGMMAKRDLKHHQGPTMLGLELYNRVAKLLKTHVSNIRDHAPERIDDTAAL</sequence>
<gene>
    <name evidence="1" type="ORF">M427DRAFT_64715</name>
</gene>
<dbReference type="Gene3D" id="1.20.1310.10">
    <property type="entry name" value="Cullin Repeats"/>
    <property type="match status" value="1"/>
</dbReference>
<proteinExistence type="predicted"/>
<reference evidence="1 2" key="1">
    <citation type="journal article" date="2015" name="Genome Biol. Evol.">
        <title>Phylogenomic analyses indicate that early fungi evolved digesting cell walls of algal ancestors of land plants.</title>
        <authorList>
            <person name="Chang Y."/>
            <person name="Wang S."/>
            <person name="Sekimoto S."/>
            <person name="Aerts A.L."/>
            <person name="Choi C."/>
            <person name="Clum A."/>
            <person name="LaButti K.M."/>
            <person name="Lindquist E.A."/>
            <person name="Yee Ngan C."/>
            <person name="Ohm R.A."/>
            <person name="Salamov A.A."/>
            <person name="Grigoriev I.V."/>
            <person name="Spatafora J.W."/>
            <person name="Berbee M.L."/>
        </authorList>
    </citation>
    <scope>NUCLEOTIDE SEQUENCE [LARGE SCALE GENOMIC DNA]</scope>
    <source>
        <strain evidence="1 2">JEL478</strain>
    </source>
</reference>
<dbReference type="EMBL" id="KQ965886">
    <property type="protein sequence ID" value="KXS09130.1"/>
    <property type="molecule type" value="Genomic_DNA"/>
</dbReference>
<dbReference type="InterPro" id="IPR016159">
    <property type="entry name" value="Cullin_repeat-like_dom_sf"/>
</dbReference>
<dbReference type="Proteomes" id="UP000070544">
    <property type="component" value="Unassembled WGS sequence"/>
</dbReference>
<dbReference type="SUPFAM" id="SSF74788">
    <property type="entry name" value="Cullin repeat-like"/>
    <property type="match status" value="1"/>
</dbReference>
<organism evidence="1 2">
    <name type="scientific">Gonapodya prolifera (strain JEL478)</name>
    <name type="common">Monoblepharis prolifera</name>
    <dbReference type="NCBI Taxonomy" id="1344416"/>
    <lineage>
        <taxon>Eukaryota</taxon>
        <taxon>Fungi</taxon>
        <taxon>Fungi incertae sedis</taxon>
        <taxon>Chytridiomycota</taxon>
        <taxon>Chytridiomycota incertae sedis</taxon>
        <taxon>Monoblepharidomycetes</taxon>
        <taxon>Monoblepharidales</taxon>
        <taxon>Gonapodyaceae</taxon>
        <taxon>Gonapodya</taxon>
    </lineage>
</organism>
<evidence type="ECO:0000313" key="2">
    <source>
        <dbReference type="Proteomes" id="UP000070544"/>
    </source>
</evidence>
<name>A0A138ZXA8_GONPJ</name>